<organism evidence="1 2">
    <name type="scientific">Sediminicola arcticus</name>
    <dbReference type="NCBI Taxonomy" id="1574308"/>
    <lineage>
        <taxon>Bacteria</taxon>
        <taxon>Pseudomonadati</taxon>
        <taxon>Bacteroidota</taxon>
        <taxon>Flavobacteriia</taxon>
        <taxon>Flavobacteriales</taxon>
        <taxon>Flavobacteriaceae</taxon>
        <taxon>Sediminicola</taxon>
    </lineage>
</organism>
<gene>
    <name evidence="1" type="ORF">ABXZ36_00280</name>
</gene>
<evidence type="ECO:0000313" key="2">
    <source>
        <dbReference type="Proteomes" id="UP001549799"/>
    </source>
</evidence>
<keyword evidence="2" id="KW-1185">Reference proteome</keyword>
<protein>
    <submittedName>
        <fullName evidence="1">Uncharacterized protein</fullName>
    </submittedName>
</protein>
<name>A0ABV2SPJ6_9FLAO</name>
<dbReference type="Proteomes" id="UP001549799">
    <property type="component" value="Unassembled WGS sequence"/>
</dbReference>
<evidence type="ECO:0000313" key="1">
    <source>
        <dbReference type="EMBL" id="MET6989079.1"/>
    </source>
</evidence>
<dbReference type="EMBL" id="JBEXAE010000001">
    <property type="protein sequence ID" value="MET6989079.1"/>
    <property type="molecule type" value="Genomic_DNA"/>
</dbReference>
<proteinExistence type="predicted"/>
<comment type="caution">
    <text evidence="1">The sequence shown here is derived from an EMBL/GenBank/DDBJ whole genome shotgun (WGS) entry which is preliminary data.</text>
</comment>
<accession>A0ABV2SPJ6</accession>
<reference evidence="1 2" key="1">
    <citation type="submission" date="2024-07" db="EMBL/GenBank/DDBJ databases">
        <title>The genome sequence of type strain Sediminicola arcticus GDMCC 1.2805.</title>
        <authorList>
            <person name="Liu Y."/>
        </authorList>
    </citation>
    <scope>NUCLEOTIDE SEQUENCE [LARGE SCALE GENOMIC DNA]</scope>
    <source>
        <strain evidence="1 2">GDMCC 1.2805</strain>
    </source>
</reference>
<sequence length="70" mass="8199">MQCRRGTVDYPNFSFVQFRSNLVLRWEYIPGCEVFLVWSQGVAGLKDPRETLGRSLDQQILNEKLTTPFF</sequence>